<name>A0A0L0F3Q6_9EUKA</name>
<accession>A0A0L0F3Q6</accession>
<gene>
    <name evidence="1" type="ORF">SARC_16142</name>
</gene>
<dbReference type="Proteomes" id="UP000054560">
    <property type="component" value="Unassembled WGS sequence"/>
</dbReference>
<dbReference type="RefSeq" id="XP_014145224.1">
    <property type="nucleotide sequence ID" value="XM_014289749.1"/>
</dbReference>
<dbReference type="AlphaFoldDB" id="A0A0L0F3Q6"/>
<protein>
    <submittedName>
        <fullName evidence="1">Uncharacterized protein</fullName>
    </submittedName>
</protein>
<dbReference type="GeneID" id="25916646"/>
<feature type="non-terminal residue" evidence="1">
    <location>
        <position position="99"/>
    </location>
</feature>
<proteinExistence type="predicted"/>
<sequence>LTEAKQAETIATDSLGSVQAINDTLAQDVQKCHRQLKLTAKQLALAQLDTDRQRYIIAKHGQTEEALHREALQLTQAVEQMTTEIALLREKSATSYETQ</sequence>
<reference evidence="1 2" key="1">
    <citation type="submission" date="2011-02" db="EMBL/GenBank/DDBJ databases">
        <title>The Genome Sequence of Sphaeroforma arctica JP610.</title>
        <authorList>
            <consortium name="The Broad Institute Genome Sequencing Platform"/>
            <person name="Russ C."/>
            <person name="Cuomo C."/>
            <person name="Young S.K."/>
            <person name="Zeng Q."/>
            <person name="Gargeya S."/>
            <person name="Alvarado L."/>
            <person name="Berlin A."/>
            <person name="Chapman S.B."/>
            <person name="Chen Z."/>
            <person name="Freedman E."/>
            <person name="Gellesch M."/>
            <person name="Goldberg J."/>
            <person name="Griggs A."/>
            <person name="Gujja S."/>
            <person name="Heilman E."/>
            <person name="Heiman D."/>
            <person name="Howarth C."/>
            <person name="Mehta T."/>
            <person name="Neiman D."/>
            <person name="Pearson M."/>
            <person name="Roberts A."/>
            <person name="Saif S."/>
            <person name="Shea T."/>
            <person name="Shenoy N."/>
            <person name="Sisk P."/>
            <person name="Stolte C."/>
            <person name="Sykes S."/>
            <person name="White J."/>
            <person name="Yandava C."/>
            <person name="Burger G."/>
            <person name="Gray M.W."/>
            <person name="Holland P.W.H."/>
            <person name="King N."/>
            <person name="Lang F.B.F."/>
            <person name="Roger A.J."/>
            <person name="Ruiz-Trillo I."/>
            <person name="Haas B."/>
            <person name="Nusbaum C."/>
            <person name="Birren B."/>
        </authorList>
    </citation>
    <scope>NUCLEOTIDE SEQUENCE [LARGE SCALE GENOMIC DNA]</scope>
    <source>
        <strain evidence="1 2">JP610</strain>
    </source>
</reference>
<dbReference type="EMBL" id="KQ249042">
    <property type="protein sequence ID" value="KNC71322.1"/>
    <property type="molecule type" value="Genomic_DNA"/>
</dbReference>
<keyword evidence="2" id="KW-1185">Reference proteome</keyword>
<evidence type="ECO:0000313" key="2">
    <source>
        <dbReference type="Proteomes" id="UP000054560"/>
    </source>
</evidence>
<organism evidence="1 2">
    <name type="scientific">Sphaeroforma arctica JP610</name>
    <dbReference type="NCBI Taxonomy" id="667725"/>
    <lineage>
        <taxon>Eukaryota</taxon>
        <taxon>Ichthyosporea</taxon>
        <taxon>Ichthyophonida</taxon>
        <taxon>Sphaeroforma</taxon>
    </lineage>
</organism>
<evidence type="ECO:0000313" key="1">
    <source>
        <dbReference type="EMBL" id="KNC71322.1"/>
    </source>
</evidence>
<feature type="non-terminal residue" evidence="1">
    <location>
        <position position="1"/>
    </location>
</feature>